<dbReference type="EMBL" id="AGRW01000055">
    <property type="protein sequence ID" value="EIC00405.1"/>
    <property type="molecule type" value="Genomic_DNA"/>
</dbReference>
<dbReference type="STRING" id="907348.TresaDRAFT_0499"/>
<dbReference type="SMART" id="SM00698">
    <property type="entry name" value="MORN"/>
    <property type="match status" value="13"/>
</dbReference>
<organism evidence="2 3">
    <name type="scientific">Treponema saccharophilum DSM 2985</name>
    <dbReference type="NCBI Taxonomy" id="907348"/>
    <lineage>
        <taxon>Bacteria</taxon>
        <taxon>Pseudomonadati</taxon>
        <taxon>Spirochaetota</taxon>
        <taxon>Spirochaetia</taxon>
        <taxon>Spirochaetales</taxon>
        <taxon>Treponemataceae</taxon>
        <taxon>Treponema</taxon>
    </lineage>
</organism>
<dbReference type="SUPFAM" id="SSF82185">
    <property type="entry name" value="Histone H3 K4-specific methyltransferase SET7/9 N-terminal domain"/>
    <property type="match status" value="5"/>
</dbReference>
<sequence length="1127" mass="122803">MVSRFSLRAVFFRAVAFVVFVFSARVSFGGEFAWRASEDGSAYIWSDDERDFSWSGSSVEGFADGAGVLSFSGGSAVLAKFTCGARAEDFHDLSFSGDFYAGEGRGEGSGKIPDGRGILIKSNGNVYLGDFRKGRVDGFAARYFRTGGNLSIVYRGGFKNGYYDGQGELYEGGEIVYMGNFKSGKRDGAGTEFQDGLSVSGKFKKDVKNGAFKISGRGIVREVEFKNGVPKLSDCTVTYTGGVVWRGALDEKFDPKDEGTVLYSTGDVYEGEVESNKRNGFGTFTSADGVSYAGEWLDDKCTGFGEAFFGDKWFYSGNWENNSFSGQGVLNAGDYRYRGEWKDGQKNGFGSLSMGGAHFDGEFKDDMLNGQGLMVYPNGDYYDGNWVDSRQEGYGEYYWADGGAYFGEWVDDLQNGEGELYLANGDSYAGEFFDGKYDGNGVFRYASGDRYEGEFKDNLKSGVGAYYFADGNSYEGEFKEDRIEGTGKFFFTDGSFYDGQFLDGVMMGTGALYIPEGDEFVILTSSIWSGNVLPCRGSLLFPNGDEFIGTLEDGKPTSDGVWKRKGAKTAADKAYDFYKAHEQTIKRVTSTTQLVLAGISIGGDIVAAVTMVPCPPVAGVALAVSKIADIANASISGLNIIVGTGVMVRDTENARALGDEKEVARLRKEYFKEQAWNAADVALTFGSAAFKAVRASRAAKKAAEIYPGIQQAIKNSGVVAEVARSAKVGDKLVRGTVEIAYGKVGRTLVKQYGDDAARMLFKYGDNAVFALTKGGDMTLKVAKKGGERALKAVFANGESALDVFSKNMGHIDEICAIAAKQGRSGLKLVSEFGGKSAEFFRAYSKWGDEIFVFAKKAGKENRKIFAELLIRDGDEFLDVIRKTGKNPDELNRTLKYLSQNGKEGLLAIKKLGGKLPDSASIRRIRSASLSKINLGRIESRVASFRKKGAIKLSDRDMAWILKDPKVNLRAMIRSKTGSKTLGEGFQEFFIRVADGDSRRVQELMAVPEIKKTVNHAIRGGGGVHEWLMTKNYVDFLTNTKWGKDGPAISLALTELVQDTKTVAFKNGGTHFDKMNSGKFHDGLAKVIDSSDGAKSLLENVRTYASTALTKESFEEFMQIFERCFGSL</sequence>
<dbReference type="InterPro" id="IPR003409">
    <property type="entry name" value="MORN"/>
</dbReference>
<proteinExistence type="predicted"/>
<gene>
    <name evidence="2" type="ORF">TresaDRAFT_0499</name>
</gene>
<dbReference type="PANTHER" id="PTHR23084:SF262">
    <property type="entry name" value="FYVE-TYPE DOMAIN-CONTAINING PROTEIN"/>
    <property type="match status" value="1"/>
</dbReference>
<dbReference type="Pfam" id="PF02493">
    <property type="entry name" value="MORN"/>
    <property type="match status" value="12"/>
</dbReference>
<name>H7EPK4_9SPIR</name>
<protein>
    <recommendedName>
        <fullName evidence="4">MORN repeat-containing protein</fullName>
    </recommendedName>
</protein>
<dbReference type="Gene3D" id="2.20.110.10">
    <property type="entry name" value="Histone H3 K4-specific methyltransferase SET7/9 N-terminal domain"/>
    <property type="match status" value="6"/>
</dbReference>
<dbReference type="AlphaFoldDB" id="H7EPK4"/>
<dbReference type="PANTHER" id="PTHR23084">
    <property type="entry name" value="PHOSPHATIDYLINOSITOL-4-PHOSPHATE 5-KINASE RELATED"/>
    <property type="match status" value="1"/>
</dbReference>
<keyword evidence="3" id="KW-1185">Reference proteome</keyword>
<evidence type="ECO:0000313" key="2">
    <source>
        <dbReference type="EMBL" id="EIC00405.1"/>
    </source>
</evidence>
<accession>H7EPK4</accession>
<dbReference type="RefSeq" id="WP_002706584.1">
    <property type="nucleotide sequence ID" value="NZ_AGRW01000055.1"/>
</dbReference>
<dbReference type="PATRIC" id="fig|907348.3.peg.2906"/>
<dbReference type="Proteomes" id="UP000003571">
    <property type="component" value="Unassembled WGS sequence"/>
</dbReference>
<dbReference type="eggNOG" id="COG4642">
    <property type="taxonomic scope" value="Bacteria"/>
</dbReference>
<evidence type="ECO:0000256" key="1">
    <source>
        <dbReference type="ARBA" id="ARBA00022737"/>
    </source>
</evidence>
<comment type="caution">
    <text evidence="2">The sequence shown here is derived from an EMBL/GenBank/DDBJ whole genome shotgun (WGS) entry which is preliminary data.</text>
</comment>
<reference evidence="2 3" key="1">
    <citation type="submission" date="2011-09" db="EMBL/GenBank/DDBJ databases">
        <title>The draft genome of Treponema saccharophilum DSM 2985.</title>
        <authorList>
            <consortium name="US DOE Joint Genome Institute (JGI-PGF)"/>
            <person name="Lucas S."/>
            <person name="Copeland A."/>
            <person name="Lapidus A."/>
            <person name="Glavina del Rio T."/>
            <person name="Dalin E."/>
            <person name="Tice H."/>
            <person name="Bruce D."/>
            <person name="Goodwin L."/>
            <person name="Pitluck S."/>
            <person name="Peters L."/>
            <person name="Kyrpides N."/>
            <person name="Mavromatis K."/>
            <person name="Ivanova N."/>
            <person name="Markowitz V."/>
            <person name="Cheng J.-F."/>
            <person name="Hugenholtz P."/>
            <person name="Woyke T."/>
            <person name="Wu D."/>
            <person name="Gronow S."/>
            <person name="Wellnitz S."/>
            <person name="Brambilla E."/>
            <person name="Klenk H.-P."/>
            <person name="Eisen J.A."/>
        </authorList>
    </citation>
    <scope>NUCLEOTIDE SEQUENCE [LARGE SCALE GENOMIC DNA]</scope>
    <source>
        <strain evidence="2 3">DSM 2985</strain>
    </source>
</reference>
<evidence type="ECO:0008006" key="4">
    <source>
        <dbReference type="Google" id="ProtNLM"/>
    </source>
</evidence>
<evidence type="ECO:0000313" key="3">
    <source>
        <dbReference type="Proteomes" id="UP000003571"/>
    </source>
</evidence>
<keyword evidence="1" id="KW-0677">Repeat</keyword>
<dbReference type="OrthoDB" id="328092at2"/>